<keyword evidence="7 9" id="KW-1133">Transmembrane helix</keyword>
<dbReference type="InterPro" id="IPR003439">
    <property type="entry name" value="ABC_transporter-like_ATP-bd"/>
</dbReference>
<dbReference type="InterPro" id="IPR003339">
    <property type="entry name" value="ABC/ECF_trnsptr_transmembrane"/>
</dbReference>
<dbReference type="Gene3D" id="3.40.50.300">
    <property type="entry name" value="P-loop containing nucleotide triphosphate hydrolases"/>
    <property type="match status" value="2"/>
</dbReference>
<evidence type="ECO:0000256" key="5">
    <source>
        <dbReference type="ARBA" id="ARBA00022741"/>
    </source>
</evidence>
<evidence type="ECO:0000259" key="10">
    <source>
        <dbReference type="PROSITE" id="PS50893"/>
    </source>
</evidence>
<feature type="domain" description="ABC transporter" evidence="10">
    <location>
        <begin position="23"/>
        <end position="259"/>
    </location>
</feature>
<feature type="domain" description="ABC transporter" evidence="10">
    <location>
        <begin position="283"/>
        <end position="534"/>
    </location>
</feature>
<organism evidence="11 12">
    <name type="scientific">Glutamicibacter ardleyensis</name>
    <dbReference type="NCBI Taxonomy" id="225894"/>
    <lineage>
        <taxon>Bacteria</taxon>
        <taxon>Bacillati</taxon>
        <taxon>Actinomycetota</taxon>
        <taxon>Actinomycetes</taxon>
        <taxon>Micrococcales</taxon>
        <taxon>Micrococcaceae</taxon>
        <taxon>Glutamicibacter</taxon>
    </lineage>
</organism>
<dbReference type="CDD" id="cd03225">
    <property type="entry name" value="ABC_cobalt_CbiO_domain1"/>
    <property type="match status" value="2"/>
</dbReference>
<name>A0ABQ2D477_9MICC</name>
<keyword evidence="6" id="KW-0067">ATP-binding</keyword>
<feature type="transmembrane region" description="Helical" evidence="9">
    <location>
        <begin position="753"/>
        <end position="773"/>
    </location>
</feature>
<keyword evidence="8 9" id="KW-0472">Membrane</keyword>
<feature type="transmembrane region" description="Helical" evidence="9">
    <location>
        <begin position="556"/>
        <end position="577"/>
    </location>
</feature>
<evidence type="ECO:0000256" key="2">
    <source>
        <dbReference type="ARBA" id="ARBA00005417"/>
    </source>
</evidence>
<dbReference type="InterPro" id="IPR015856">
    <property type="entry name" value="ABC_transpr_CbiO/EcfA_su"/>
</dbReference>
<evidence type="ECO:0000256" key="3">
    <source>
        <dbReference type="ARBA" id="ARBA00022448"/>
    </source>
</evidence>
<accession>A0ABQ2D477</accession>
<keyword evidence="5" id="KW-0547">Nucleotide-binding</keyword>
<protein>
    <recommendedName>
        <fullName evidence="10">ABC transporter domain-containing protein</fullName>
    </recommendedName>
</protein>
<gene>
    <name evidence="11" type="ORF">GCM10007173_00100</name>
</gene>
<evidence type="ECO:0000256" key="7">
    <source>
        <dbReference type="ARBA" id="ARBA00022989"/>
    </source>
</evidence>
<evidence type="ECO:0000256" key="9">
    <source>
        <dbReference type="SAM" id="Phobius"/>
    </source>
</evidence>
<evidence type="ECO:0000313" key="12">
    <source>
        <dbReference type="Proteomes" id="UP000606115"/>
    </source>
</evidence>
<evidence type="ECO:0000256" key="1">
    <source>
        <dbReference type="ARBA" id="ARBA00004141"/>
    </source>
</evidence>
<keyword evidence="12" id="KW-1185">Reference proteome</keyword>
<dbReference type="RefSeq" id="WP_382344102.1">
    <property type="nucleotide sequence ID" value="NZ_BMKX01000001.1"/>
</dbReference>
<dbReference type="InterPro" id="IPR050095">
    <property type="entry name" value="ECF_ABC_transporter_ATP-bd"/>
</dbReference>
<dbReference type="PANTHER" id="PTHR43553:SF24">
    <property type="entry name" value="ENERGY-COUPLING FACTOR TRANSPORTER ATP-BINDING PROTEIN ECFA1"/>
    <property type="match status" value="1"/>
</dbReference>
<dbReference type="Pfam" id="PF00005">
    <property type="entry name" value="ABC_tran"/>
    <property type="match status" value="2"/>
</dbReference>
<dbReference type="InterPro" id="IPR003593">
    <property type="entry name" value="AAA+_ATPase"/>
</dbReference>
<dbReference type="GeneID" id="303302428"/>
<dbReference type="CDD" id="cd16914">
    <property type="entry name" value="EcfT"/>
    <property type="match status" value="1"/>
</dbReference>
<dbReference type="PROSITE" id="PS00211">
    <property type="entry name" value="ABC_TRANSPORTER_1"/>
    <property type="match status" value="2"/>
</dbReference>
<reference evidence="12" key="1">
    <citation type="journal article" date="2019" name="Int. J. Syst. Evol. Microbiol.">
        <title>The Global Catalogue of Microorganisms (GCM) 10K type strain sequencing project: providing services to taxonomists for standard genome sequencing and annotation.</title>
        <authorList>
            <consortium name="The Broad Institute Genomics Platform"/>
            <consortium name="The Broad Institute Genome Sequencing Center for Infectious Disease"/>
            <person name="Wu L."/>
            <person name="Ma J."/>
        </authorList>
    </citation>
    <scope>NUCLEOTIDE SEQUENCE [LARGE SCALE GENOMIC DNA]</scope>
    <source>
        <strain evidence="12">CGMCC 1.3685</strain>
    </source>
</reference>
<dbReference type="Proteomes" id="UP000606115">
    <property type="component" value="Unassembled WGS sequence"/>
</dbReference>
<comment type="subcellular location">
    <subcellularLocation>
        <location evidence="1">Membrane</location>
        <topology evidence="1">Multi-pass membrane protein</topology>
    </subcellularLocation>
</comment>
<proteinExistence type="inferred from homology"/>
<dbReference type="PANTHER" id="PTHR43553">
    <property type="entry name" value="HEAVY METAL TRANSPORTER"/>
    <property type="match status" value="1"/>
</dbReference>
<comment type="caution">
    <text evidence="11">The sequence shown here is derived from an EMBL/GenBank/DDBJ whole genome shotgun (WGS) entry which is preliminary data.</text>
</comment>
<dbReference type="InterPro" id="IPR017871">
    <property type="entry name" value="ABC_transporter-like_CS"/>
</dbReference>
<keyword evidence="4 9" id="KW-0812">Transmembrane</keyword>
<dbReference type="SUPFAM" id="SSF52540">
    <property type="entry name" value="P-loop containing nucleoside triphosphate hydrolases"/>
    <property type="match status" value="2"/>
</dbReference>
<dbReference type="SMART" id="SM00382">
    <property type="entry name" value="AAA"/>
    <property type="match status" value="2"/>
</dbReference>
<sequence>MPEVSNASAARTAERTSKRGLEILATDFGWHHAEREVPALQGLNVRIPAGQKVLLLGASGAGKSTLLHALAGVLEADERQISTGELRIQKQDAFARTFPVGLMQQDPETQIVQSRVGDDVAFGAENLGIAPEIIRARIPQVLKEVGLGDLDLGHRTQELSGGQKQRLALAGILAMNPGLMLLDEPTANIDPAGIEPLRDAVLAAAESTGATLIVVEHRLQAWAKHVDRVLVLAPGGGILHDLNPQALFDDEKIRRELAASGIWVPGFVPVTEPVGTSPGAQLLTAAEMQVSRSVRAVRTRPIDLELRASRALVVLGENGAGKSTLALTLGGLLEPASGTLEASAQLSQGQGSEPFSWRAGVLVGRIGTVFQEPEHQFVTQSVREELAFAPTRARLAGSQQDQFDSQAVERRVEELLERLGLTALADANPFTLSGGEKRRLSVATVLAASPDVLILDEPTFGQDANTWLELATILIEELRSGTSVVAVTHDADFARALEASALHLTREADNAGRRIAVQGPMLDAPLGRSWLTKINPLAKLGAVAAATLPLISTIDWVSACVIIGATLLALPLAGLSVGRFLRRSWPLIIAGALAAWGIALVGEDSGATLISLGILSISEGSVNAGIATGLRAMALAVPTVLLLSSTNPSDLGGALAQQLKVPHRFVLGALAGMRLLGLLVEEFTTLTLARRARGVGDLRSPIQRVKAKLGQVLALLVQALRRAGRLAVTMEAKGFGTGTRTWVRSATFTLRDAAVLTVGILLGSAAIGAALWAGTFNLVWT</sequence>
<evidence type="ECO:0000256" key="4">
    <source>
        <dbReference type="ARBA" id="ARBA00022692"/>
    </source>
</evidence>
<evidence type="ECO:0000256" key="8">
    <source>
        <dbReference type="ARBA" id="ARBA00023136"/>
    </source>
</evidence>
<feature type="transmembrane region" description="Helical" evidence="9">
    <location>
        <begin position="584"/>
        <end position="602"/>
    </location>
</feature>
<feature type="transmembrane region" description="Helical" evidence="9">
    <location>
        <begin position="622"/>
        <end position="643"/>
    </location>
</feature>
<dbReference type="InterPro" id="IPR027417">
    <property type="entry name" value="P-loop_NTPase"/>
</dbReference>
<evidence type="ECO:0000256" key="6">
    <source>
        <dbReference type="ARBA" id="ARBA00022840"/>
    </source>
</evidence>
<keyword evidence="3" id="KW-0813">Transport</keyword>
<dbReference type="Pfam" id="PF02361">
    <property type="entry name" value="CbiQ"/>
    <property type="match status" value="1"/>
</dbReference>
<dbReference type="EMBL" id="BMKX01000001">
    <property type="protein sequence ID" value="GGJ45660.1"/>
    <property type="molecule type" value="Genomic_DNA"/>
</dbReference>
<comment type="similarity">
    <text evidence="2">Belongs to the ABC transporter superfamily.</text>
</comment>
<evidence type="ECO:0000313" key="11">
    <source>
        <dbReference type="EMBL" id="GGJ45660.1"/>
    </source>
</evidence>
<dbReference type="PROSITE" id="PS50893">
    <property type="entry name" value="ABC_TRANSPORTER_2"/>
    <property type="match status" value="2"/>
</dbReference>